<dbReference type="Gene3D" id="3.40.50.150">
    <property type="entry name" value="Vaccinia Virus protein VP39"/>
    <property type="match status" value="1"/>
</dbReference>
<feature type="repeat" description="TPR" evidence="1">
    <location>
        <begin position="89"/>
        <end position="122"/>
    </location>
</feature>
<dbReference type="SUPFAM" id="SSF48452">
    <property type="entry name" value="TPR-like"/>
    <property type="match status" value="1"/>
</dbReference>
<dbReference type="PANTHER" id="PTHR44998:SF1">
    <property type="entry name" value="UDP-N-ACETYLGLUCOSAMINE--PEPTIDE N-ACETYLGLUCOSAMINYLTRANSFERASE 110 KDA SUBUNIT"/>
    <property type="match status" value="1"/>
</dbReference>
<dbReference type="Pfam" id="PF13489">
    <property type="entry name" value="Methyltransf_23"/>
    <property type="match status" value="1"/>
</dbReference>
<evidence type="ECO:0000313" key="2">
    <source>
        <dbReference type="EMBL" id="SDQ67985.1"/>
    </source>
</evidence>
<keyword evidence="2" id="KW-0808">Transferase</keyword>
<dbReference type="InterPro" id="IPR019734">
    <property type="entry name" value="TPR_rpt"/>
</dbReference>
<feature type="repeat" description="TPR" evidence="1">
    <location>
        <begin position="123"/>
        <end position="156"/>
    </location>
</feature>
<dbReference type="Proteomes" id="UP000183471">
    <property type="component" value="Unassembled WGS sequence"/>
</dbReference>
<dbReference type="GO" id="GO:0008168">
    <property type="term" value="F:methyltransferase activity"/>
    <property type="evidence" value="ECO:0007669"/>
    <property type="project" value="UniProtKB-KW"/>
</dbReference>
<dbReference type="PANTHER" id="PTHR44998">
    <property type="match status" value="1"/>
</dbReference>
<feature type="repeat" description="TPR" evidence="1">
    <location>
        <begin position="157"/>
        <end position="190"/>
    </location>
</feature>
<dbReference type="SUPFAM" id="SSF53335">
    <property type="entry name" value="S-adenosyl-L-methionine-dependent methyltransferases"/>
    <property type="match status" value="1"/>
</dbReference>
<dbReference type="Pfam" id="PF13414">
    <property type="entry name" value="TPR_11"/>
    <property type="match status" value="1"/>
</dbReference>
<proteinExistence type="predicted"/>
<keyword evidence="1" id="KW-0802">TPR repeat</keyword>
<accession>A0ABY0TDT8</accession>
<dbReference type="Pfam" id="PF13432">
    <property type="entry name" value="TPR_16"/>
    <property type="match status" value="1"/>
</dbReference>
<dbReference type="Pfam" id="PF13176">
    <property type="entry name" value="TPR_7"/>
    <property type="match status" value="1"/>
</dbReference>
<keyword evidence="2" id="KW-0489">Methyltransferase</keyword>
<feature type="repeat" description="TPR" evidence="1">
    <location>
        <begin position="191"/>
        <end position="224"/>
    </location>
</feature>
<dbReference type="InterPro" id="IPR011990">
    <property type="entry name" value="TPR-like_helical_dom_sf"/>
</dbReference>
<dbReference type="Pfam" id="PF00515">
    <property type="entry name" value="TPR_1"/>
    <property type="match status" value="1"/>
</dbReference>
<dbReference type="InterPro" id="IPR029063">
    <property type="entry name" value="SAM-dependent_MTases_sf"/>
</dbReference>
<reference evidence="2 3" key="1">
    <citation type="submission" date="2016-10" db="EMBL/GenBank/DDBJ databases">
        <authorList>
            <person name="Varghese N."/>
            <person name="Submissions S."/>
        </authorList>
    </citation>
    <scope>NUCLEOTIDE SEQUENCE [LARGE SCALE GENOMIC DNA]</scope>
    <source>
        <strain evidence="2 3">Nl1</strain>
    </source>
</reference>
<dbReference type="SMART" id="SM00028">
    <property type="entry name" value="TPR"/>
    <property type="match status" value="6"/>
</dbReference>
<gene>
    <name evidence="2" type="ORF">SAMN05216402_1824</name>
</gene>
<feature type="repeat" description="TPR" evidence="1">
    <location>
        <begin position="55"/>
        <end position="88"/>
    </location>
</feature>
<dbReference type="EMBL" id="FNKY01000001">
    <property type="protein sequence ID" value="SDQ67985.1"/>
    <property type="molecule type" value="Genomic_DNA"/>
</dbReference>
<evidence type="ECO:0000313" key="3">
    <source>
        <dbReference type="Proteomes" id="UP000183471"/>
    </source>
</evidence>
<protein>
    <submittedName>
        <fullName evidence="2">Predicted methyltransferase, contains TPR repeat</fullName>
    </submittedName>
</protein>
<dbReference type="GO" id="GO:0032259">
    <property type="term" value="P:methylation"/>
    <property type="evidence" value="ECO:0007669"/>
    <property type="project" value="UniProtKB-KW"/>
</dbReference>
<comment type="caution">
    <text evidence="2">The sequence shown here is derived from an EMBL/GenBank/DDBJ whole genome shotgun (WGS) entry which is preliminary data.</text>
</comment>
<evidence type="ECO:0000256" key="1">
    <source>
        <dbReference type="PROSITE-ProRule" id="PRU00339"/>
    </source>
</evidence>
<sequence>MHPDVQNEVESERETISELSLPDALALALQIHRRGHLTEAETLYRKVLDIAPDCADAQHFLGVLLHQSGDSDSGIKLIRKSIALDPGEPNYYNNLGNVLVEMERLAEAAEAYKKVIALAPDHANAHNNLGALSKALGRFDEAAAAYQKAIELNPDHVDAHNNMGKLLSAQGKTKEAIAWYCKAITLMRHNPDSRKLLGIAYYTLGQTEKAAEVYRQWLAEEPESPVAKHMLSACSGKNVPPRASDEYVESTFDRFADSFDAKLEKLAYRAPDLIAEALARACGEPEKRLMALDAGCGTGLCGPLIAQYVHRLVGVDLSSGMLAKARGRNAYDELIKSELTTYLLTQSGAFNLIVSADTLVYFGSLEEVLGAAHQALQEGGLLIFTVEAATHEAINKATNTAVSTGYRINPHGRYSHSNEYLRQVLPAAGFSMFAIESAVLRMEGGSAVAGWVVTSRKANGNAIKDDRTLTAVPK</sequence>
<dbReference type="PROSITE" id="PS50293">
    <property type="entry name" value="TPR_REGION"/>
    <property type="match status" value="1"/>
</dbReference>
<dbReference type="CDD" id="cd02440">
    <property type="entry name" value="AdoMet_MTases"/>
    <property type="match status" value="1"/>
</dbReference>
<organism evidence="2 3">
    <name type="scientific">Nitrosospira multiformis</name>
    <dbReference type="NCBI Taxonomy" id="1231"/>
    <lineage>
        <taxon>Bacteria</taxon>
        <taxon>Pseudomonadati</taxon>
        <taxon>Pseudomonadota</taxon>
        <taxon>Betaproteobacteria</taxon>
        <taxon>Nitrosomonadales</taxon>
        <taxon>Nitrosomonadaceae</taxon>
        <taxon>Nitrosospira</taxon>
    </lineage>
</organism>
<name>A0ABY0TDT8_9PROT</name>
<dbReference type="RefSeq" id="WP_074632020.1">
    <property type="nucleotide sequence ID" value="NZ_FNKY01000001.1"/>
</dbReference>
<keyword evidence="3" id="KW-1185">Reference proteome</keyword>
<dbReference type="Gene3D" id="1.25.40.10">
    <property type="entry name" value="Tetratricopeptide repeat domain"/>
    <property type="match status" value="3"/>
</dbReference>
<dbReference type="PROSITE" id="PS50005">
    <property type="entry name" value="TPR"/>
    <property type="match status" value="5"/>
</dbReference>